<dbReference type="AlphaFoldDB" id="A0A0A7LCL2"/>
<name>A0A0A7LCL2_9ARCH</name>
<dbReference type="SUPFAM" id="SSF48179">
    <property type="entry name" value="6-phosphogluconate dehydrogenase C-terminal domain-like"/>
    <property type="match status" value="1"/>
</dbReference>
<dbReference type="InterPro" id="IPR046825">
    <property type="entry name" value="PDH_C"/>
</dbReference>
<dbReference type="InterPro" id="IPR036291">
    <property type="entry name" value="NAD(P)-bd_dom_sf"/>
</dbReference>
<dbReference type="STRING" id="1577791.Mpt1_c10450"/>
<dbReference type="EMBL" id="CP010070">
    <property type="protein sequence ID" value="AIZ56915.1"/>
    <property type="molecule type" value="Genomic_DNA"/>
</dbReference>
<accession>A0A0A7LCL2</accession>
<dbReference type="InterPro" id="IPR003099">
    <property type="entry name" value="Prephen_DH"/>
</dbReference>
<dbReference type="InterPro" id="IPR008927">
    <property type="entry name" value="6-PGluconate_DH-like_C_sf"/>
</dbReference>
<dbReference type="KEGG" id="mear:Mpt1_c10450"/>
<dbReference type="GO" id="GO:0004106">
    <property type="term" value="F:chorismate mutase activity"/>
    <property type="evidence" value="ECO:0007669"/>
    <property type="project" value="UniProtKB-EC"/>
</dbReference>
<dbReference type="InterPro" id="IPR050812">
    <property type="entry name" value="Preph/Arog_dehydrog"/>
</dbReference>
<evidence type="ECO:0000259" key="3">
    <source>
        <dbReference type="PROSITE" id="PS51176"/>
    </source>
</evidence>
<dbReference type="Pfam" id="PF01817">
    <property type="entry name" value="CM_2"/>
    <property type="match status" value="1"/>
</dbReference>
<dbReference type="GO" id="GO:0008977">
    <property type="term" value="F:prephenate dehydrogenase (NAD+) activity"/>
    <property type="evidence" value="ECO:0007669"/>
    <property type="project" value="InterPro"/>
</dbReference>
<dbReference type="PANTHER" id="PTHR21363">
    <property type="entry name" value="PREPHENATE DEHYDROGENASE"/>
    <property type="match status" value="1"/>
</dbReference>
<dbReference type="PROSITE" id="PS51168">
    <property type="entry name" value="CHORISMATE_MUT_2"/>
    <property type="match status" value="1"/>
</dbReference>
<dbReference type="SUPFAM" id="SSF51735">
    <property type="entry name" value="NAD(P)-binding Rossmann-fold domains"/>
    <property type="match status" value="1"/>
</dbReference>
<feature type="domain" description="Chorismate mutase" evidence="2">
    <location>
        <begin position="1"/>
        <end position="89"/>
    </location>
</feature>
<evidence type="ECO:0000313" key="5">
    <source>
        <dbReference type="Proteomes" id="UP000030787"/>
    </source>
</evidence>
<dbReference type="GO" id="GO:0046417">
    <property type="term" value="P:chorismate metabolic process"/>
    <property type="evidence" value="ECO:0007669"/>
    <property type="project" value="InterPro"/>
</dbReference>
<dbReference type="GO" id="GO:0070403">
    <property type="term" value="F:NAD+ binding"/>
    <property type="evidence" value="ECO:0007669"/>
    <property type="project" value="InterPro"/>
</dbReference>
<dbReference type="InterPro" id="IPR036979">
    <property type="entry name" value="CM_dom_sf"/>
</dbReference>
<dbReference type="PANTHER" id="PTHR21363:SF0">
    <property type="entry name" value="PREPHENATE DEHYDROGENASE [NADP(+)]"/>
    <property type="match status" value="1"/>
</dbReference>
<dbReference type="Gene3D" id="3.40.50.720">
    <property type="entry name" value="NAD(P)-binding Rossmann-like Domain"/>
    <property type="match status" value="1"/>
</dbReference>
<gene>
    <name evidence="4" type="primary">aroQ</name>
    <name evidence="4" type="ORF">Mpt1_c10450</name>
</gene>
<dbReference type="HOGENOM" id="CLU_036672_1_1_2"/>
<evidence type="ECO:0000259" key="2">
    <source>
        <dbReference type="PROSITE" id="PS51168"/>
    </source>
</evidence>
<keyword evidence="5" id="KW-1185">Reference proteome</keyword>
<dbReference type="SMART" id="SM00830">
    <property type="entry name" value="CM_2"/>
    <property type="match status" value="1"/>
</dbReference>
<protein>
    <submittedName>
        <fullName evidence="4">AroQ protein</fullName>
        <ecNumber evidence="4">5.4.99.5</ecNumber>
    </submittedName>
</protein>
<organism evidence="4 5">
    <name type="scientific">Candidatus Methanoplasma termitum</name>
    <dbReference type="NCBI Taxonomy" id="1577791"/>
    <lineage>
        <taxon>Archaea</taxon>
        <taxon>Methanobacteriati</taxon>
        <taxon>Thermoplasmatota</taxon>
        <taxon>Thermoplasmata</taxon>
        <taxon>Methanomassiliicoccales</taxon>
        <taxon>Methanomassiliicoccaceae</taxon>
        <taxon>Candidatus Methanoplasma</taxon>
    </lineage>
</organism>
<feature type="domain" description="Prephenate/arogenate dehydrogenase" evidence="3">
    <location>
        <begin position="95"/>
        <end position="350"/>
    </location>
</feature>
<dbReference type="GO" id="GO:0004665">
    <property type="term" value="F:prephenate dehydrogenase (NADP+) activity"/>
    <property type="evidence" value="ECO:0007669"/>
    <property type="project" value="InterPro"/>
</dbReference>
<dbReference type="InterPro" id="IPR002701">
    <property type="entry name" value="CM_II_prokaryot"/>
</dbReference>
<dbReference type="GO" id="GO:0006571">
    <property type="term" value="P:tyrosine biosynthetic process"/>
    <property type="evidence" value="ECO:0007669"/>
    <property type="project" value="InterPro"/>
</dbReference>
<evidence type="ECO:0000256" key="1">
    <source>
        <dbReference type="ARBA" id="ARBA00023002"/>
    </source>
</evidence>
<dbReference type="InterPro" id="IPR036263">
    <property type="entry name" value="Chorismate_II_sf"/>
</dbReference>
<dbReference type="OrthoDB" id="24743at2157"/>
<dbReference type="Gene3D" id="1.20.59.10">
    <property type="entry name" value="Chorismate mutase"/>
    <property type="match status" value="1"/>
</dbReference>
<dbReference type="Pfam" id="PF20463">
    <property type="entry name" value="PDH_C"/>
    <property type="match status" value="1"/>
</dbReference>
<keyword evidence="1" id="KW-0560">Oxidoreductase</keyword>
<dbReference type="InterPro" id="IPR046826">
    <property type="entry name" value="PDH_N"/>
</dbReference>
<dbReference type="PROSITE" id="PS51176">
    <property type="entry name" value="PDH_ADH"/>
    <property type="match status" value="1"/>
</dbReference>
<dbReference type="GeneID" id="24818707"/>
<sequence length="350" mass="39430">MKDLEQLRKEIEKIDSELIRLMIKRNEIAKEVGLLKNKKGIGLRNIDVEKKVMERYRRMSENTLLPPDVAEAICKLLIDSSVELQSGLLNKKCEKKISIVGGSGGMGQWMKRYFERMGAEVNIIGRSSGSPTDAEDSDVVIISVPPSAISATLKKMVPFCKEDALIFDISSIKSPFADDIKEMAKHRKVCSVHHMFGPSAKTMLDRNVVICDCGCKEAVSEVADLFDSEGSNLIFTSIERHDELMAYVLAFAHASNIVFFTTLRESGISFDELNKIASTTFKRCLNASVPVSEENAPLYHEIQRLNDNIDDMWDVFEKAFKEVKKASLSKDPDRFIEIMESGKEYFSDHQ</sequence>
<dbReference type="Proteomes" id="UP000030787">
    <property type="component" value="Chromosome"/>
</dbReference>
<keyword evidence="4" id="KW-0413">Isomerase</keyword>
<dbReference type="SUPFAM" id="SSF48600">
    <property type="entry name" value="Chorismate mutase II"/>
    <property type="match status" value="1"/>
</dbReference>
<reference evidence="4 5" key="1">
    <citation type="journal article" date="2014" name="Appl. Environ. Microbiol.">
        <title>Comparative Genome Analysis of 'Candidatus Methanoplasma termitum' Indicates a New Mode of Energy Metabolism in the Seventh Order of Methanogens.</title>
        <authorList>
            <person name="Lang K."/>
            <person name="Schuldes J."/>
            <person name="Klingl A."/>
            <person name="Poehlein A."/>
            <person name="Daniel R."/>
            <person name="Brune A."/>
        </authorList>
    </citation>
    <scope>NUCLEOTIDE SEQUENCE [LARGE SCALE GENOMIC DNA]</scope>
    <source>
        <strain evidence="5">Mpt1</strain>
    </source>
</reference>
<dbReference type="RefSeq" id="WP_048112829.1">
    <property type="nucleotide sequence ID" value="NZ_CP010070.1"/>
</dbReference>
<dbReference type="Gene3D" id="1.10.3660.10">
    <property type="entry name" value="6-phosphogluconate dehydrogenase C-terminal like domain"/>
    <property type="match status" value="1"/>
</dbReference>
<dbReference type="EC" id="5.4.99.5" evidence="4"/>
<dbReference type="Pfam" id="PF02153">
    <property type="entry name" value="PDH_N"/>
    <property type="match status" value="1"/>
</dbReference>
<proteinExistence type="predicted"/>
<evidence type="ECO:0000313" key="4">
    <source>
        <dbReference type="EMBL" id="AIZ56915.1"/>
    </source>
</evidence>